<protein>
    <recommendedName>
        <fullName evidence="4">Protein CreA</fullName>
    </recommendedName>
</protein>
<proteinExistence type="predicted"/>
<evidence type="ECO:0000313" key="2">
    <source>
        <dbReference type="EMBL" id="KAB7738769.1"/>
    </source>
</evidence>
<sequence length="158" mass="17116">MDRMNIKSLLVSIVLALVATPAFADDIDCVSTTFRVMGTNDKVCVSGFDDEEVGGVTCYIAQARTGGVSGMVGLAEDPSRFSLSCIQTGPITADLAKLRDREKVYSEKTSVFFKHTKVYRIVDQKRKTLVYLAISDKIVDGSPFNAVASVPVTPWGGR</sequence>
<keyword evidence="3" id="KW-1185">Reference proteome</keyword>
<comment type="caution">
    <text evidence="2">The sequence shown here is derived from an EMBL/GenBank/DDBJ whole genome shotgun (WGS) entry which is preliminary data.</text>
</comment>
<feature type="chain" id="PRO_5027061339" description="Protein CreA" evidence="1">
    <location>
        <begin position="25"/>
        <end position="158"/>
    </location>
</feature>
<dbReference type="EMBL" id="WESC01000016">
    <property type="protein sequence ID" value="KAB7738769.1"/>
    <property type="molecule type" value="Genomic_DNA"/>
</dbReference>
<reference evidence="2 3" key="1">
    <citation type="submission" date="2019-09" db="EMBL/GenBank/DDBJ databases">
        <title>Parvibaculum sedimenti sp. nov., isolated from sediment.</title>
        <authorList>
            <person name="Wang Y."/>
        </authorList>
    </citation>
    <scope>NUCLEOTIDE SEQUENCE [LARGE SCALE GENOMIC DNA]</scope>
    <source>
        <strain evidence="2 3">HXT-9</strain>
    </source>
</reference>
<dbReference type="InterPro" id="IPR010292">
    <property type="entry name" value="Uncharacterised_CreA"/>
</dbReference>
<dbReference type="PIRSF" id="PIRSF003174">
    <property type="entry name" value="CreA"/>
    <property type="match status" value="1"/>
</dbReference>
<dbReference type="GO" id="GO:0005829">
    <property type="term" value="C:cytosol"/>
    <property type="evidence" value="ECO:0007669"/>
    <property type="project" value="TreeGrafter"/>
</dbReference>
<name>A0A6N6VF13_9HYPH</name>
<dbReference type="Pfam" id="PF05981">
    <property type="entry name" value="CreA"/>
    <property type="match status" value="1"/>
</dbReference>
<gene>
    <name evidence="2" type="ORF">F2P47_15115</name>
</gene>
<evidence type="ECO:0000313" key="3">
    <source>
        <dbReference type="Proteomes" id="UP000468901"/>
    </source>
</evidence>
<keyword evidence="1" id="KW-0732">Signal</keyword>
<dbReference type="PANTHER" id="PTHR37952">
    <property type="match status" value="1"/>
</dbReference>
<organism evidence="2 3">
    <name type="scientific">Parvibaculum sedimenti</name>
    <dbReference type="NCBI Taxonomy" id="2608632"/>
    <lineage>
        <taxon>Bacteria</taxon>
        <taxon>Pseudomonadati</taxon>
        <taxon>Pseudomonadota</taxon>
        <taxon>Alphaproteobacteria</taxon>
        <taxon>Hyphomicrobiales</taxon>
        <taxon>Parvibaculaceae</taxon>
        <taxon>Parvibaculum</taxon>
    </lineage>
</organism>
<evidence type="ECO:0000256" key="1">
    <source>
        <dbReference type="SAM" id="SignalP"/>
    </source>
</evidence>
<feature type="signal peptide" evidence="1">
    <location>
        <begin position="1"/>
        <end position="24"/>
    </location>
</feature>
<dbReference type="Proteomes" id="UP000468901">
    <property type="component" value="Unassembled WGS sequence"/>
</dbReference>
<evidence type="ECO:0008006" key="4">
    <source>
        <dbReference type="Google" id="ProtNLM"/>
    </source>
</evidence>
<dbReference type="PANTHER" id="PTHR37952:SF2">
    <property type="entry name" value="PROTEIN CREA"/>
    <property type="match status" value="1"/>
</dbReference>
<dbReference type="AlphaFoldDB" id="A0A6N6VF13"/>
<accession>A0A6N6VF13</accession>
<dbReference type="RefSeq" id="WP_152217221.1">
    <property type="nucleotide sequence ID" value="NZ_JBAQYD010000025.1"/>
</dbReference>